<dbReference type="InterPro" id="IPR013325">
    <property type="entry name" value="RNA_pol_sigma_r2"/>
</dbReference>
<reference evidence="7" key="1">
    <citation type="journal article" date="2019" name="Int. J. Syst. Evol. Microbiol.">
        <title>The Global Catalogue of Microorganisms (GCM) 10K type strain sequencing project: providing services to taxonomists for standard genome sequencing and annotation.</title>
        <authorList>
            <consortium name="The Broad Institute Genomics Platform"/>
            <consortium name="The Broad Institute Genome Sequencing Center for Infectious Disease"/>
            <person name="Wu L."/>
            <person name="Ma J."/>
        </authorList>
    </citation>
    <scope>NUCLEOTIDE SEQUENCE [LARGE SCALE GENOMIC DNA]</scope>
    <source>
        <strain evidence="7">CGMCC 4.1467</strain>
    </source>
</reference>
<dbReference type="SUPFAM" id="SSF88659">
    <property type="entry name" value="Sigma3 and sigma4 domains of RNA polymerase sigma factors"/>
    <property type="match status" value="1"/>
</dbReference>
<dbReference type="EMBL" id="JBHTBS010000004">
    <property type="protein sequence ID" value="MFC7337691.1"/>
    <property type="molecule type" value="Genomic_DNA"/>
</dbReference>
<evidence type="ECO:0000259" key="5">
    <source>
        <dbReference type="Pfam" id="PF04542"/>
    </source>
</evidence>
<organism evidence="6 7">
    <name type="scientific">Haloferula chungangensis</name>
    <dbReference type="NCBI Taxonomy" id="1048331"/>
    <lineage>
        <taxon>Bacteria</taxon>
        <taxon>Pseudomonadati</taxon>
        <taxon>Verrucomicrobiota</taxon>
        <taxon>Verrucomicrobiia</taxon>
        <taxon>Verrucomicrobiales</taxon>
        <taxon>Verrucomicrobiaceae</taxon>
        <taxon>Haloferula</taxon>
    </lineage>
</organism>
<dbReference type="PANTHER" id="PTHR43133">
    <property type="entry name" value="RNA POLYMERASE ECF-TYPE SIGMA FACTO"/>
    <property type="match status" value="1"/>
</dbReference>
<protein>
    <submittedName>
        <fullName evidence="6">Sigma-70 family RNA polymerase sigma factor</fullName>
    </submittedName>
</protein>
<keyword evidence="7" id="KW-1185">Reference proteome</keyword>
<dbReference type="InterPro" id="IPR007627">
    <property type="entry name" value="RNA_pol_sigma70_r2"/>
</dbReference>
<evidence type="ECO:0000256" key="1">
    <source>
        <dbReference type="ARBA" id="ARBA00010641"/>
    </source>
</evidence>
<accession>A0ABW2L868</accession>
<dbReference type="NCBIfam" id="TIGR02989">
    <property type="entry name" value="Sig-70_gvs1"/>
    <property type="match status" value="1"/>
</dbReference>
<sequence length="180" mass="20534">MPAASDESDANQLQEFVTQLTKNQGRIRAFIVSLMPGSPDIGDVLQETNLVLWKSRERFKPGTNFLAWAFKVARLEVLHQRGRSKRHGRILLSEQLLDLIAEEMPGAEDYEAYLHALDQCKSKLSKKQRELIEVRYQPGRSLEQLAVQTGRKASALRVALLRIRTVLRLCVEQSLLQRPT</sequence>
<evidence type="ECO:0000313" key="7">
    <source>
        <dbReference type="Proteomes" id="UP001596472"/>
    </source>
</evidence>
<proteinExistence type="inferred from homology"/>
<dbReference type="NCBIfam" id="TIGR02937">
    <property type="entry name" value="sigma70-ECF"/>
    <property type="match status" value="1"/>
</dbReference>
<evidence type="ECO:0000313" key="6">
    <source>
        <dbReference type="EMBL" id="MFC7337691.1"/>
    </source>
</evidence>
<dbReference type="InterPro" id="IPR013324">
    <property type="entry name" value="RNA_pol_sigma_r3/r4-like"/>
</dbReference>
<name>A0ABW2L868_9BACT</name>
<dbReference type="PANTHER" id="PTHR43133:SF51">
    <property type="entry name" value="RNA POLYMERASE SIGMA FACTOR"/>
    <property type="match status" value="1"/>
</dbReference>
<dbReference type="InterPro" id="IPR036388">
    <property type="entry name" value="WH-like_DNA-bd_sf"/>
</dbReference>
<evidence type="ECO:0000256" key="4">
    <source>
        <dbReference type="ARBA" id="ARBA00023163"/>
    </source>
</evidence>
<dbReference type="Gene3D" id="1.10.1740.10">
    <property type="match status" value="1"/>
</dbReference>
<dbReference type="SUPFAM" id="SSF88946">
    <property type="entry name" value="Sigma2 domain of RNA polymerase sigma factors"/>
    <property type="match status" value="1"/>
</dbReference>
<dbReference type="Gene3D" id="1.10.10.10">
    <property type="entry name" value="Winged helix-like DNA-binding domain superfamily/Winged helix DNA-binding domain"/>
    <property type="match status" value="1"/>
</dbReference>
<dbReference type="InterPro" id="IPR039425">
    <property type="entry name" value="RNA_pol_sigma-70-like"/>
</dbReference>
<dbReference type="InterPro" id="IPR014331">
    <property type="entry name" value="RNA_pol_sigma70_ECF_RHOBA"/>
</dbReference>
<keyword evidence="2" id="KW-0805">Transcription regulation</keyword>
<dbReference type="InterPro" id="IPR014284">
    <property type="entry name" value="RNA_pol_sigma-70_dom"/>
</dbReference>
<evidence type="ECO:0000256" key="2">
    <source>
        <dbReference type="ARBA" id="ARBA00023015"/>
    </source>
</evidence>
<gene>
    <name evidence="6" type="ORF">ACFQY0_10925</name>
</gene>
<comment type="caution">
    <text evidence="6">The sequence shown here is derived from an EMBL/GenBank/DDBJ whole genome shotgun (WGS) entry which is preliminary data.</text>
</comment>
<dbReference type="Proteomes" id="UP001596472">
    <property type="component" value="Unassembled WGS sequence"/>
</dbReference>
<dbReference type="RefSeq" id="WP_379712208.1">
    <property type="nucleotide sequence ID" value="NZ_JBHTBS010000004.1"/>
</dbReference>
<comment type="similarity">
    <text evidence="1">Belongs to the sigma-70 factor family. ECF subfamily.</text>
</comment>
<keyword evidence="4" id="KW-0804">Transcription</keyword>
<dbReference type="Pfam" id="PF04542">
    <property type="entry name" value="Sigma70_r2"/>
    <property type="match status" value="1"/>
</dbReference>
<evidence type="ECO:0000256" key="3">
    <source>
        <dbReference type="ARBA" id="ARBA00023082"/>
    </source>
</evidence>
<feature type="domain" description="RNA polymerase sigma-70 region 2" evidence="5">
    <location>
        <begin position="22"/>
        <end position="86"/>
    </location>
</feature>
<keyword evidence="3" id="KW-0731">Sigma factor</keyword>